<reference evidence="2 4" key="1">
    <citation type="submission" date="2017-04" db="EMBL/GenBank/DDBJ databases">
        <title>Complete Genome Sequence of the Bacillus horikoshii 20a strain from Cuatro Cienegas, Coahuila, Mexico.</title>
        <authorList>
            <person name="Zarza E."/>
            <person name="Alcaraz L.D."/>
            <person name="Aguilar-Salinas B."/>
            <person name="Islas A."/>
            <person name="Olmedo-Alvarez G."/>
        </authorList>
    </citation>
    <scope>NUCLEOTIDE SEQUENCE [LARGE SCALE GENOMIC DNA]</scope>
    <source>
        <strain evidence="2 4">20a</strain>
    </source>
</reference>
<dbReference type="Proteomes" id="UP000323393">
    <property type="component" value="Unassembled WGS sequence"/>
</dbReference>
<dbReference type="SUPFAM" id="SSF55729">
    <property type="entry name" value="Acyl-CoA N-acyltransferases (Nat)"/>
    <property type="match status" value="1"/>
</dbReference>
<dbReference type="RefSeq" id="WP_088017635.1">
    <property type="nucleotide sequence ID" value="NZ_CP020880.1"/>
</dbReference>
<feature type="domain" description="N-acetyltransferase" evidence="1">
    <location>
        <begin position="1"/>
        <end position="166"/>
    </location>
</feature>
<sequence>MIIREARIEDAEALLKHAKKVYGEGRNLLTSPEEFNVTVEQEVQWLKDNMEKGHLTLVAEQASNIVGMLNATKGSRKRVKHICMFGISIQEEFCNNGLGSKMIHRLLDWAKEDKDIEKVCLEVFAHNERAIHVYEKLGFKVEGRKERHVRFEDGTYSDELLMGQFI</sequence>
<name>A0A1Y0CKT3_9BACI</name>
<proteinExistence type="predicted"/>
<evidence type="ECO:0000313" key="4">
    <source>
        <dbReference type="Proteomes" id="UP000195573"/>
    </source>
</evidence>
<dbReference type="PANTHER" id="PTHR43415">
    <property type="entry name" value="SPERMIDINE N(1)-ACETYLTRANSFERASE"/>
    <property type="match status" value="1"/>
</dbReference>
<dbReference type="EMBL" id="CP020880">
    <property type="protein sequence ID" value="ART75772.1"/>
    <property type="molecule type" value="Genomic_DNA"/>
</dbReference>
<dbReference type="PROSITE" id="PS51186">
    <property type="entry name" value="GNAT"/>
    <property type="match status" value="1"/>
</dbReference>
<gene>
    <name evidence="2" type="ORF">B4U37_06895</name>
    <name evidence="3" type="ORF">FZC74_01885</name>
</gene>
<evidence type="ECO:0000313" key="3">
    <source>
        <dbReference type="EMBL" id="TYS61049.1"/>
    </source>
</evidence>
<dbReference type="PANTHER" id="PTHR43415:SF3">
    <property type="entry name" value="GNAT-FAMILY ACETYLTRANSFERASE"/>
    <property type="match status" value="1"/>
</dbReference>
<protein>
    <submittedName>
        <fullName evidence="3">GNAT family N-acetyltransferase</fullName>
    </submittedName>
</protein>
<evidence type="ECO:0000313" key="5">
    <source>
        <dbReference type="Proteomes" id="UP000323393"/>
    </source>
</evidence>
<reference evidence="3 5" key="2">
    <citation type="submission" date="2019-08" db="EMBL/GenBank/DDBJ databases">
        <title>Bacillus genomes from the desert of Cuatro Cienegas, Coahuila.</title>
        <authorList>
            <person name="Olmedo-Alvarez G."/>
        </authorList>
    </citation>
    <scope>NUCLEOTIDE SEQUENCE [LARGE SCALE GENOMIC DNA]</scope>
    <source>
        <strain evidence="3 5">CH88_3T</strain>
    </source>
</reference>
<dbReference type="KEGG" id="bhk:B4U37_06895"/>
<dbReference type="GO" id="GO:0016747">
    <property type="term" value="F:acyltransferase activity, transferring groups other than amino-acyl groups"/>
    <property type="evidence" value="ECO:0007669"/>
    <property type="project" value="InterPro"/>
</dbReference>
<accession>A0A1Y0CKT3</accession>
<dbReference type="Pfam" id="PF00583">
    <property type="entry name" value="Acetyltransf_1"/>
    <property type="match status" value="1"/>
</dbReference>
<dbReference type="EMBL" id="VTEU01000001">
    <property type="protein sequence ID" value="TYS61049.1"/>
    <property type="molecule type" value="Genomic_DNA"/>
</dbReference>
<evidence type="ECO:0000259" key="1">
    <source>
        <dbReference type="PROSITE" id="PS51186"/>
    </source>
</evidence>
<keyword evidence="4" id="KW-1185">Reference proteome</keyword>
<organism evidence="3 5">
    <name type="scientific">Sutcliffiella horikoshii</name>
    <dbReference type="NCBI Taxonomy" id="79883"/>
    <lineage>
        <taxon>Bacteria</taxon>
        <taxon>Bacillati</taxon>
        <taxon>Bacillota</taxon>
        <taxon>Bacilli</taxon>
        <taxon>Bacillales</taxon>
        <taxon>Bacillaceae</taxon>
        <taxon>Sutcliffiella</taxon>
    </lineage>
</organism>
<dbReference type="Gene3D" id="3.40.630.30">
    <property type="match status" value="1"/>
</dbReference>
<evidence type="ECO:0000313" key="2">
    <source>
        <dbReference type="EMBL" id="ART75772.1"/>
    </source>
</evidence>
<dbReference type="GeneID" id="96738152"/>
<dbReference type="InterPro" id="IPR016181">
    <property type="entry name" value="Acyl_CoA_acyltransferase"/>
</dbReference>
<dbReference type="AlphaFoldDB" id="A0A1Y0CKT3"/>
<dbReference type="InterPro" id="IPR000182">
    <property type="entry name" value="GNAT_dom"/>
</dbReference>
<dbReference type="Proteomes" id="UP000195573">
    <property type="component" value="Chromosome"/>
</dbReference>
<dbReference type="CDD" id="cd04301">
    <property type="entry name" value="NAT_SF"/>
    <property type="match status" value="1"/>
</dbReference>